<keyword evidence="3" id="KW-1185">Reference proteome</keyword>
<reference evidence="4" key="1">
    <citation type="submission" date="2022-11" db="UniProtKB">
        <authorList>
            <consortium name="WormBaseParasite"/>
        </authorList>
    </citation>
    <scope>IDENTIFICATION</scope>
</reference>
<proteinExistence type="predicted"/>
<name>A0A914KLH5_MELIC</name>
<evidence type="ECO:0000313" key="3">
    <source>
        <dbReference type="Proteomes" id="UP000887563"/>
    </source>
</evidence>
<evidence type="ECO:0000256" key="1">
    <source>
        <dbReference type="SAM" id="MobiDB-lite"/>
    </source>
</evidence>
<feature type="chain" id="PRO_5037915470" evidence="2">
    <location>
        <begin position="19"/>
        <end position="212"/>
    </location>
</feature>
<dbReference type="WBParaSite" id="Minc3s00039g02275">
    <property type="protein sequence ID" value="Minc3s00039g02275"/>
    <property type="gene ID" value="Minc3s00039g02275"/>
</dbReference>
<accession>A0A914KLH5</accession>
<sequence>MFILLIYQLLIIIISSEAQFNLNQLGLGNLGGALNGLLGGGQRPQQAQHNPPNQQHNANNNPNIGGQVEGLLNQFGLGNQLTHQIGGLINGISANFFAPNPNSPIPPHVQRRIMRFCSRNPNHPKCQGHPEWILPQGSIPAAPNVGNAFDLNSIFPNLVNFHLTPVPQLPLQNLLNGVPNILQQVVVPLVGQITAIAKQAILVDIILIIRLF</sequence>
<feature type="compositionally biased region" description="Low complexity" evidence="1">
    <location>
        <begin position="44"/>
        <end position="63"/>
    </location>
</feature>
<protein>
    <submittedName>
        <fullName evidence="4">Uncharacterized protein</fullName>
    </submittedName>
</protein>
<evidence type="ECO:0000256" key="2">
    <source>
        <dbReference type="SAM" id="SignalP"/>
    </source>
</evidence>
<dbReference type="AlphaFoldDB" id="A0A914KLH5"/>
<dbReference type="Proteomes" id="UP000887563">
    <property type="component" value="Unplaced"/>
</dbReference>
<feature type="region of interest" description="Disordered" evidence="1">
    <location>
        <begin position="38"/>
        <end position="65"/>
    </location>
</feature>
<keyword evidence="2" id="KW-0732">Signal</keyword>
<evidence type="ECO:0000313" key="4">
    <source>
        <dbReference type="WBParaSite" id="Minc3s00039g02275"/>
    </source>
</evidence>
<organism evidence="3 4">
    <name type="scientific">Meloidogyne incognita</name>
    <name type="common">Southern root-knot nematode worm</name>
    <name type="synonym">Oxyuris incognita</name>
    <dbReference type="NCBI Taxonomy" id="6306"/>
    <lineage>
        <taxon>Eukaryota</taxon>
        <taxon>Metazoa</taxon>
        <taxon>Ecdysozoa</taxon>
        <taxon>Nematoda</taxon>
        <taxon>Chromadorea</taxon>
        <taxon>Rhabditida</taxon>
        <taxon>Tylenchina</taxon>
        <taxon>Tylenchomorpha</taxon>
        <taxon>Tylenchoidea</taxon>
        <taxon>Meloidogynidae</taxon>
        <taxon>Meloidogyninae</taxon>
        <taxon>Meloidogyne</taxon>
        <taxon>Meloidogyne incognita group</taxon>
    </lineage>
</organism>
<feature type="signal peptide" evidence="2">
    <location>
        <begin position="1"/>
        <end position="18"/>
    </location>
</feature>